<evidence type="ECO:0000313" key="2">
    <source>
        <dbReference type="Proteomes" id="UP000680045"/>
    </source>
</evidence>
<dbReference type="GO" id="GO:0016491">
    <property type="term" value="F:oxidoreductase activity"/>
    <property type="evidence" value="ECO:0007669"/>
    <property type="project" value="InterPro"/>
</dbReference>
<gene>
    <name evidence="1" type="ORF">KEH51_19255</name>
</gene>
<dbReference type="InterPro" id="IPR012348">
    <property type="entry name" value="RNR-like"/>
</dbReference>
<organism evidence="1 2">
    <name type="scientific">Peribacillus frigoritolerans</name>
    <dbReference type="NCBI Taxonomy" id="450367"/>
    <lineage>
        <taxon>Bacteria</taxon>
        <taxon>Bacillati</taxon>
        <taxon>Bacillota</taxon>
        <taxon>Bacilli</taxon>
        <taxon>Bacillales</taxon>
        <taxon>Bacillaceae</taxon>
        <taxon>Peribacillus</taxon>
    </lineage>
</organism>
<reference evidence="1" key="1">
    <citation type="submission" date="2021-04" db="EMBL/GenBank/DDBJ databases">
        <title>Whole genome sequencing of Enterococci isolates from hospitalized patients.</title>
        <authorList>
            <person name="Ogoti B.M."/>
            <person name="Onyambu F.G."/>
        </authorList>
    </citation>
    <scope>NUCLEOTIDE SEQUENCE</scope>
    <source>
        <strain evidence="1">242</strain>
    </source>
</reference>
<dbReference type="Gene3D" id="1.10.620.20">
    <property type="entry name" value="Ribonucleotide Reductase, subunit A"/>
    <property type="match status" value="1"/>
</dbReference>
<proteinExistence type="predicted"/>
<accession>A0A941FIN4</accession>
<dbReference type="Proteomes" id="UP000680045">
    <property type="component" value="Unassembled WGS sequence"/>
</dbReference>
<comment type="caution">
    <text evidence="1">The sequence shown here is derived from an EMBL/GenBank/DDBJ whole genome shotgun (WGS) entry which is preliminary data.</text>
</comment>
<protein>
    <submittedName>
        <fullName evidence="1">Uncharacterized protein</fullName>
    </submittedName>
</protein>
<sequence length="55" mass="6025">MEKLLTDQSPEALAEAATVYNMFTEGVLAETGYFGFYQTLEANKMMPGLLKGVGF</sequence>
<dbReference type="EMBL" id="JAGTPW010000037">
    <property type="protein sequence ID" value="MBR8645478.1"/>
    <property type="molecule type" value="Genomic_DNA"/>
</dbReference>
<name>A0A941FIN4_9BACI</name>
<dbReference type="AlphaFoldDB" id="A0A941FIN4"/>
<evidence type="ECO:0000313" key="1">
    <source>
        <dbReference type="EMBL" id="MBR8645478.1"/>
    </source>
</evidence>